<evidence type="ECO:0000256" key="5">
    <source>
        <dbReference type="ARBA" id="ARBA00023027"/>
    </source>
</evidence>
<comment type="pathway">
    <text evidence="7">Cofactor biosynthesis; pyridoxine 5'-phosphate biosynthesis; pyridoxine 5'-phosphate from D-erythrose 4-phosphate: step 4/5.</text>
</comment>
<comment type="miscellaneous">
    <text evidence="7">The active site is located at the dimer interface.</text>
</comment>
<comment type="caution">
    <text evidence="8">The sequence shown here is derived from an EMBL/GenBank/DDBJ whole genome shotgun (WGS) entry which is preliminary data.</text>
</comment>
<keyword evidence="5 7" id="KW-0520">NAD</keyword>
<evidence type="ECO:0000256" key="1">
    <source>
        <dbReference type="ARBA" id="ARBA00022490"/>
    </source>
</evidence>
<keyword evidence="3 7" id="KW-0521">NADP</keyword>
<comment type="caution">
    <text evidence="7">Lacks conserved residue(s) required for the propagation of feature annotation.</text>
</comment>
<feature type="binding site" evidence="7">
    <location>
        <position position="131"/>
    </location>
    <ligand>
        <name>a divalent metal cation</name>
        <dbReference type="ChEBI" id="CHEBI:60240"/>
        <note>ligand shared between dimeric partners</note>
    </ligand>
</feature>
<keyword evidence="9" id="KW-1185">Reference proteome</keyword>
<dbReference type="Pfam" id="PF04166">
    <property type="entry name" value="PdxA"/>
    <property type="match status" value="1"/>
</dbReference>
<dbReference type="InterPro" id="IPR005255">
    <property type="entry name" value="PdxA_fam"/>
</dbReference>
<evidence type="ECO:0000313" key="8">
    <source>
        <dbReference type="EMBL" id="MEL1249724.1"/>
    </source>
</evidence>
<dbReference type="EC" id="1.1.1.262" evidence="7"/>
<feature type="binding site" evidence="7">
    <location>
        <position position="248"/>
    </location>
    <ligand>
        <name>substrate</name>
    </ligand>
</feature>
<dbReference type="SUPFAM" id="SSF53659">
    <property type="entry name" value="Isocitrate/Isopropylmalate dehydrogenase-like"/>
    <property type="match status" value="1"/>
</dbReference>
<keyword evidence="6 7" id="KW-0664">Pyridoxine biosynthesis</keyword>
<gene>
    <name evidence="7 8" type="primary">pdxA</name>
    <name evidence="8" type="ORF">AAEO60_03475</name>
</gene>
<dbReference type="Proteomes" id="UP001497045">
    <property type="component" value="Unassembled WGS sequence"/>
</dbReference>
<evidence type="ECO:0000256" key="3">
    <source>
        <dbReference type="ARBA" id="ARBA00022857"/>
    </source>
</evidence>
<dbReference type="HAMAP" id="MF_00536">
    <property type="entry name" value="PdxA"/>
    <property type="match status" value="1"/>
</dbReference>
<dbReference type="InterPro" id="IPR037510">
    <property type="entry name" value="PdxA"/>
</dbReference>
<feature type="binding site" evidence="7">
    <location>
        <position position="239"/>
    </location>
    <ligand>
        <name>substrate</name>
    </ligand>
</feature>
<keyword evidence="7" id="KW-0862">Zinc</keyword>
<dbReference type="PANTHER" id="PTHR30004">
    <property type="entry name" value="4-HYDROXYTHREONINE-4-PHOSPHATE DEHYDROGENASE"/>
    <property type="match status" value="1"/>
</dbReference>
<keyword evidence="7" id="KW-0460">Magnesium</keyword>
<feature type="binding site" evidence="7">
    <location>
        <position position="231"/>
    </location>
    <ligand>
        <name>a divalent metal cation</name>
        <dbReference type="ChEBI" id="CHEBI:60240"/>
        <note>ligand shared between dimeric partners</note>
    </ligand>
</feature>
<reference evidence="8 9" key="1">
    <citation type="submission" date="2024-04" db="EMBL/GenBank/DDBJ databases">
        <title>Aurantiacibacter sp. DGU6 16S ribosomal RNA gene Genome sequencing and assembly.</title>
        <authorList>
            <person name="Park S."/>
        </authorList>
    </citation>
    <scope>NUCLEOTIDE SEQUENCE [LARGE SCALE GENOMIC DNA]</scope>
    <source>
        <strain evidence="8 9">DGU6</strain>
    </source>
</reference>
<evidence type="ECO:0000256" key="6">
    <source>
        <dbReference type="ARBA" id="ARBA00023096"/>
    </source>
</evidence>
<feature type="binding site" evidence="7">
    <location>
        <position position="100"/>
    </location>
    <ligand>
        <name>substrate</name>
    </ligand>
</feature>
<accession>A0ABU9IBC4</accession>
<comment type="subcellular location">
    <subcellularLocation>
        <location evidence="7">Cytoplasm</location>
    </subcellularLocation>
</comment>
<feature type="binding site" evidence="7">
    <location>
        <position position="176"/>
    </location>
    <ligand>
        <name>a divalent metal cation</name>
        <dbReference type="ChEBI" id="CHEBI:60240"/>
        <note>ligand shared between dimeric partners</note>
    </ligand>
</feature>
<protein>
    <recommendedName>
        <fullName evidence="7">4-hydroxythreonine-4-phosphate dehydrogenase</fullName>
        <ecNumber evidence="7">1.1.1.262</ecNumber>
    </recommendedName>
    <alternativeName>
        <fullName evidence="7">4-(phosphohydroxy)-L-threonine dehydrogenase</fullName>
    </alternativeName>
</protein>
<comment type="similarity">
    <text evidence="7">Belongs to the PdxA family.</text>
</comment>
<dbReference type="PANTHER" id="PTHR30004:SF6">
    <property type="entry name" value="D-THREONATE 4-PHOSPHATE DEHYDROGENASE"/>
    <property type="match status" value="1"/>
</dbReference>
<comment type="subunit">
    <text evidence="7">Homodimer.</text>
</comment>
<evidence type="ECO:0000256" key="4">
    <source>
        <dbReference type="ARBA" id="ARBA00023002"/>
    </source>
</evidence>
<keyword evidence="2 7" id="KW-0479">Metal-binding</keyword>
<comment type="catalytic activity">
    <reaction evidence="7">
        <text>4-(phosphooxy)-L-threonine + NAD(+) = 3-amino-2-oxopropyl phosphate + CO2 + NADH</text>
        <dbReference type="Rhea" id="RHEA:32275"/>
        <dbReference type="ChEBI" id="CHEBI:16526"/>
        <dbReference type="ChEBI" id="CHEBI:57279"/>
        <dbReference type="ChEBI" id="CHEBI:57540"/>
        <dbReference type="ChEBI" id="CHEBI:57945"/>
        <dbReference type="ChEBI" id="CHEBI:58452"/>
        <dbReference type="EC" id="1.1.1.262"/>
    </reaction>
</comment>
<name>A0ABU9IBC4_9SPHN</name>
<dbReference type="GO" id="GO:0050570">
    <property type="term" value="F:4-hydroxythreonine-4-phosphate dehydrogenase activity"/>
    <property type="evidence" value="ECO:0007669"/>
    <property type="project" value="UniProtKB-EC"/>
</dbReference>
<sequence>MTGPLPLAVTIGDPAGVGPEIIAEICERRDALGLPPFMIVGEAGDTARTGSPDRTSAEIALRALEDALGMVQAGDCSGVVTGPVSKAAIAAIEPGFVGQTEFCADSCGAPRQDAVMMLAGPSLRTVPMTVHCALSEVPGLLTWDLIVKRTRVVARAMQTDYGIVNPRIAIAGLNPHAGEGGRMGREEIEIIAPAIVQLRTEGIDATGPHPADTLFAPHKRGSYDVAVAMYHDQALVPLKALDFDEGVNVTLGLPIVRTSPDHGTAFDIAGKGIARPDAMIAAIRMAGEIAARRAALA</sequence>
<comment type="cofactor">
    <cofactor evidence="7">
        <name>Zn(2+)</name>
        <dbReference type="ChEBI" id="CHEBI:29105"/>
    </cofactor>
    <cofactor evidence="7">
        <name>Mg(2+)</name>
        <dbReference type="ChEBI" id="CHEBI:18420"/>
    </cofactor>
    <cofactor evidence="7">
        <name>Co(2+)</name>
        <dbReference type="ChEBI" id="CHEBI:48828"/>
    </cofactor>
    <text evidence="7">Binds 1 divalent metal cation per subunit. Can use ions such as Zn(2+), Mg(2+) or Co(2+).</text>
</comment>
<comment type="function">
    <text evidence="7">Catalyzes the NAD(P)-dependent oxidation of 4-(phosphooxy)-L-threonine (HTP) into 2-amino-3-oxo-4-(phosphooxy)butyric acid which spontaneously decarboxylates to form 3-amino-2-oxopropyl phosphate (AHAP).</text>
</comment>
<evidence type="ECO:0000256" key="2">
    <source>
        <dbReference type="ARBA" id="ARBA00022723"/>
    </source>
</evidence>
<keyword evidence="7" id="KW-0170">Cobalt</keyword>
<feature type="binding site" evidence="7">
    <location>
        <position position="257"/>
    </location>
    <ligand>
        <name>substrate</name>
    </ligand>
</feature>
<proteinExistence type="inferred from homology"/>
<evidence type="ECO:0000256" key="7">
    <source>
        <dbReference type="HAMAP-Rule" id="MF_00536"/>
    </source>
</evidence>
<dbReference type="EMBL" id="JBBYHV010000001">
    <property type="protein sequence ID" value="MEL1249724.1"/>
    <property type="molecule type" value="Genomic_DNA"/>
</dbReference>
<organism evidence="8 9">
    <name type="scientific">Aurantiacibacter gilvus</name>
    <dbReference type="NCBI Taxonomy" id="3139141"/>
    <lineage>
        <taxon>Bacteria</taxon>
        <taxon>Pseudomonadati</taxon>
        <taxon>Pseudomonadota</taxon>
        <taxon>Alphaproteobacteria</taxon>
        <taxon>Sphingomonadales</taxon>
        <taxon>Erythrobacteraceae</taxon>
        <taxon>Aurantiacibacter</taxon>
    </lineage>
</organism>
<keyword evidence="4 7" id="KW-0560">Oxidoreductase</keyword>
<dbReference type="Gene3D" id="3.40.718.10">
    <property type="entry name" value="Isopropylmalate Dehydrogenase"/>
    <property type="match status" value="1"/>
</dbReference>
<dbReference type="RefSeq" id="WP_341672253.1">
    <property type="nucleotide sequence ID" value="NZ_JBBYHV010000001.1"/>
</dbReference>
<dbReference type="NCBIfam" id="TIGR00557">
    <property type="entry name" value="pdxA"/>
    <property type="match status" value="1"/>
</dbReference>
<keyword evidence="1 7" id="KW-0963">Cytoplasm</keyword>
<evidence type="ECO:0000313" key="9">
    <source>
        <dbReference type="Proteomes" id="UP001497045"/>
    </source>
</evidence>